<dbReference type="AlphaFoldDB" id="A0A5B7DS15"/>
<accession>A0A5B7DS15</accession>
<proteinExistence type="predicted"/>
<protein>
    <submittedName>
        <fullName evidence="2">Uncharacterized protein</fullName>
    </submittedName>
</protein>
<feature type="region of interest" description="Disordered" evidence="1">
    <location>
        <begin position="1"/>
        <end position="25"/>
    </location>
</feature>
<evidence type="ECO:0000256" key="1">
    <source>
        <dbReference type="SAM" id="MobiDB-lite"/>
    </source>
</evidence>
<gene>
    <name evidence="2" type="ORF">E2C01_016858</name>
</gene>
<keyword evidence="3" id="KW-1185">Reference proteome</keyword>
<organism evidence="2 3">
    <name type="scientific">Portunus trituberculatus</name>
    <name type="common">Swimming crab</name>
    <name type="synonym">Neptunus trituberculatus</name>
    <dbReference type="NCBI Taxonomy" id="210409"/>
    <lineage>
        <taxon>Eukaryota</taxon>
        <taxon>Metazoa</taxon>
        <taxon>Ecdysozoa</taxon>
        <taxon>Arthropoda</taxon>
        <taxon>Crustacea</taxon>
        <taxon>Multicrustacea</taxon>
        <taxon>Malacostraca</taxon>
        <taxon>Eumalacostraca</taxon>
        <taxon>Eucarida</taxon>
        <taxon>Decapoda</taxon>
        <taxon>Pleocyemata</taxon>
        <taxon>Brachyura</taxon>
        <taxon>Eubrachyura</taxon>
        <taxon>Portunoidea</taxon>
        <taxon>Portunidae</taxon>
        <taxon>Portuninae</taxon>
        <taxon>Portunus</taxon>
    </lineage>
</organism>
<reference evidence="2 3" key="1">
    <citation type="submission" date="2019-05" db="EMBL/GenBank/DDBJ databases">
        <title>Another draft genome of Portunus trituberculatus and its Hox gene families provides insights of decapod evolution.</title>
        <authorList>
            <person name="Jeong J.-H."/>
            <person name="Song I."/>
            <person name="Kim S."/>
            <person name="Choi T."/>
            <person name="Kim D."/>
            <person name="Ryu S."/>
            <person name="Kim W."/>
        </authorList>
    </citation>
    <scope>NUCLEOTIDE SEQUENCE [LARGE SCALE GENOMIC DNA]</scope>
    <source>
        <tissue evidence="2">Muscle</tissue>
    </source>
</reference>
<dbReference type="Proteomes" id="UP000324222">
    <property type="component" value="Unassembled WGS sequence"/>
</dbReference>
<name>A0A5B7DS15_PORTR</name>
<sequence>MKNFSPSSKRARKDGQGSVQPLAPHLACTRTTFTSSSRMVVSSLTKDSWPGANSITVTTYETNNRY</sequence>
<evidence type="ECO:0000313" key="3">
    <source>
        <dbReference type="Proteomes" id="UP000324222"/>
    </source>
</evidence>
<comment type="caution">
    <text evidence="2">The sequence shown here is derived from an EMBL/GenBank/DDBJ whole genome shotgun (WGS) entry which is preliminary data.</text>
</comment>
<dbReference type="EMBL" id="VSRR010001253">
    <property type="protein sequence ID" value="MPC23793.1"/>
    <property type="molecule type" value="Genomic_DNA"/>
</dbReference>
<evidence type="ECO:0000313" key="2">
    <source>
        <dbReference type="EMBL" id="MPC23793.1"/>
    </source>
</evidence>